<dbReference type="EC" id="5.6.2.4" evidence="9"/>
<comment type="catalytic activity">
    <reaction evidence="10">
        <text>ATP + H2O = ADP + phosphate + H(+)</text>
        <dbReference type="Rhea" id="RHEA:13065"/>
        <dbReference type="ChEBI" id="CHEBI:15377"/>
        <dbReference type="ChEBI" id="CHEBI:15378"/>
        <dbReference type="ChEBI" id="CHEBI:30616"/>
        <dbReference type="ChEBI" id="CHEBI:43474"/>
        <dbReference type="ChEBI" id="CHEBI:456216"/>
        <dbReference type="EC" id="5.6.2.4"/>
    </reaction>
</comment>
<evidence type="ECO:0000313" key="13">
    <source>
        <dbReference type="EMBL" id="MPM50393.1"/>
    </source>
</evidence>
<dbReference type="InterPro" id="IPR014016">
    <property type="entry name" value="UvrD-like_ATP-bd"/>
</dbReference>
<dbReference type="GO" id="GO:0003677">
    <property type="term" value="F:DNA binding"/>
    <property type="evidence" value="ECO:0007669"/>
    <property type="project" value="UniProtKB-KW"/>
</dbReference>
<dbReference type="InterPro" id="IPR027417">
    <property type="entry name" value="P-loop_NTPase"/>
</dbReference>
<dbReference type="GO" id="GO:0005524">
    <property type="term" value="F:ATP binding"/>
    <property type="evidence" value="ECO:0007669"/>
    <property type="project" value="UniProtKB-KW"/>
</dbReference>
<keyword evidence="2" id="KW-0547">Nucleotide-binding</keyword>
<dbReference type="PANTHER" id="PTHR11070:SF2">
    <property type="entry name" value="ATP-DEPENDENT DNA HELICASE SRS2"/>
    <property type="match status" value="1"/>
</dbReference>
<dbReference type="PANTHER" id="PTHR11070">
    <property type="entry name" value="UVRD / RECB / PCRA DNA HELICASE FAMILY MEMBER"/>
    <property type="match status" value="1"/>
</dbReference>
<dbReference type="InterPro" id="IPR013986">
    <property type="entry name" value="DExx_box_DNA_helicase_dom_sf"/>
</dbReference>
<evidence type="ECO:0000256" key="1">
    <source>
        <dbReference type="ARBA" id="ARBA00009922"/>
    </source>
</evidence>
<keyword evidence="7" id="KW-0413">Isomerase</keyword>
<evidence type="ECO:0000256" key="4">
    <source>
        <dbReference type="ARBA" id="ARBA00022806"/>
    </source>
</evidence>
<evidence type="ECO:0000259" key="12">
    <source>
        <dbReference type="PROSITE" id="PS51217"/>
    </source>
</evidence>
<evidence type="ECO:0000259" key="11">
    <source>
        <dbReference type="PROSITE" id="PS51198"/>
    </source>
</evidence>
<evidence type="ECO:0000256" key="5">
    <source>
        <dbReference type="ARBA" id="ARBA00022840"/>
    </source>
</evidence>
<organism evidence="13">
    <name type="scientific">bioreactor metagenome</name>
    <dbReference type="NCBI Taxonomy" id="1076179"/>
    <lineage>
        <taxon>unclassified sequences</taxon>
        <taxon>metagenomes</taxon>
        <taxon>ecological metagenomes</taxon>
    </lineage>
</organism>
<dbReference type="Gene3D" id="3.40.50.300">
    <property type="entry name" value="P-loop containing nucleotide triphosphate hydrolases"/>
    <property type="match status" value="2"/>
</dbReference>
<keyword evidence="6" id="KW-0238">DNA-binding</keyword>
<reference evidence="13" key="1">
    <citation type="submission" date="2019-08" db="EMBL/GenBank/DDBJ databases">
        <authorList>
            <person name="Kucharzyk K."/>
            <person name="Murdoch R.W."/>
            <person name="Higgins S."/>
            <person name="Loffler F."/>
        </authorList>
    </citation>
    <scope>NUCLEOTIDE SEQUENCE</scope>
</reference>
<dbReference type="AlphaFoldDB" id="A0A645AHQ5"/>
<dbReference type="EMBL" id="VSSQ01012952">
    <property type="protein sequence ID" value="MPM50393.1"/>
    <property type="molecule type" value="Genomic_DNA"/>
</dbReference>
<keyword evidence="4 13" id="KW-0347">Helicase</keyword>
<name>A0A645AHQ5_9ZZZZ</name>
<keyword evidence="3 13" id="KW-0378">Hydrolase</keyword>
<accession>A0A645AHQ5</accession>
<dbReference type="Pfam" id="PF00580">
    <property type="entry name" value="UvrD-helicase"/>
    <property type="match status" value="1"/>
</dbReference>
<dbReference type="InterPro" id="IPR000212">
    <property type="entry name" value="DNA_helicase_UvrD/REP"/>
</dbReference>
<dbReference type="Gene3D" id="1.10.10.160">
    <property type="match status" value="1"/>
</dbReference>
<evidence type="ECO:0000256" key="3">
    <source>
        <dbReference type="ARBA" id="ARBA00022801"/>
    </source>
</evidence>
<dbReference type="PROSITE" id="PS51217">
    <property type="entry name" value="UVRD_HELICASE_CTER"/>
    <property type="match status" value="1"/>
</dbReference>
<dbReference type="GO" id="GO:0005829">
    <property type="term" value="C:cytosol"/>
    <property type="evidence" value="ECO:0007669"/>
    <property type="project" value="TreeGrafter"/>
</dbReference>
<evidence type="ECO:0000256" key="10">
    <source>
        <dbReference type="ARBA" id="ARBA00048988"/>
    </source>
</evidence>
<dbReference type="GO" id="GO:0016887">
    <property type="term" value="F:ATP hydrolysis activity"/>
    <property type="evidence" value="ECO:0007669"/>
    <property type="project" value="RHEA"/>
</dbReference>
<dbReference type="GO" id="GO:0043138">
    <property type="term" value="F:3'-5' DNA helicase activity"/>
    <property type="evidence" value="ECO:0007669"/>
    <property type="project" value="UniProtKB-EC"/>
</dbReference>
<keyword evidence="5" id="KW-0067">ATP-binding</keyword>
<dbReference type="SUPFAM" id="SSF52540">
    <property type="entry name" value="P-loop containing nucleoside triphosphate hydrolases"/>
    <property type="match status" value="1"/>
</dbReference>
<evidence type="ECO:0000256" key="7">
    <source>
        <dbReference type="ARBA" id="ARBA00023235"/>
    </source>
</evidence>
<evidence type="ECO:0000256" key="9">
    <source>
        <dbReference type="ARBA" id="ARBA00034808"/>
    </source>
</evidence>
<evidence type="ECO:0000256" key="2">
    <source>
        <dbReference type="ARBA" id="ARBA00022741"/>
    </source>
</evidence>
<dbReference type="InterPro" id="IPR014017">
    <property type="entry name" value="DNA_helicase_UvrD-like_C"/>
</dbReference>
<dbReference type="Pfam" id="PF13361">
    <property type="entry name" value="UvrD_C"/>
    <property type="match status" value="1"/>
</dbReference>
<comment type="similarity">
    <text evidence="1">Belongs to the helicase family. UvrD subfamily.</text>
</comment>
<protein>
    <recommendedName>
        <fullName evidence="9">DNA 3'-5' helicase</fullName>
        <ecNumber evidence="9">5.6.2.4</ecNumber>
    </recommendedName>
</protein>
<comment type="catalytic activity">
    <reaction evidence="8">
        <text>Couples ATP hydrolysis with the unwinding of duplex DNA by translocating in the 3'-5' direction.</text>
        <dbReference type="EC" id="5.6.2.4"/>
    </reaction>
</comment>
<comment type="caution">
    <text evidence="13">The sequence shown here is derived from an EMBL/GenBank/DDBJ whole genome shotgun (WGS) entry which is preliminary data.</text>
</comment>
<feature type="domain" description="UvrD-like helicase ATP-binding" evidence="11">
    <location>
        <begin position="7"/>
        <end position="278"/>
    </location>
</feature>
<dbReference type="PROSITE" id="PS51198">
    <property type="entry name" value="UVRD_HELICASE_ATP_BIND"/>
    <property type="match status" value="1"/>
</dbReference>
<evidence type="ECO:0000256" key="6">
    <source>
        <dbReference type="ARBA" id="ARBA00023125"/>
    </source>
</evidence>
<gene>
    <name evidence="13" type="primary">pcrA_27</name>
    <name evidence="13" type="ORF">SDC9_97132</name>
</gene>
<proteinExistence type="inferred from homology"/>
<dbReference type="CDD" id="cd17932">
    <property type="entry name" value="DEXQc_UvrD"/>
    <property type="match status" value="1"/>
</dbReference>
<dbReference type="CDD" id="cd18807">
    <property type="entry name" value="SF1_C_UvrD"/>
    <property type="match status" value="1"/>
</dbReference>
<feature type="domain" description="UvrD-like helicase C-terminal" evidence="12">
    <location>
        <begin position="279"/>
        <end position="563"/>
    </location>
</feature>
<evidence type="ECO:0000256" key="8">
    <source>
        <dbReference type="ARBA" id="ARBA00034617"/>
    </source>
</evidence>
<dbReference type="GO" id="GO:0000725">
    <property type="term" value="P:recombinational repair"/>
    <property type="evidence" value="ECO:0007669"/>
    <property type="project" value="TreeGrafter"/>
</dbReference>
<sequence length="672" mass="76930">MYFDLAKELNTQQCTAAATLHGPLLVIAGAGSGKTRMLTYRIANMLQNGIAEESILALTFTNKAAKEMGERIRSLTNLPLKKLTTTTFHSFGMGVLKQYIQHLGFKNNFTIYDTNDRMALIKEVIQNLDYVVETFDLYELSTLFSDIKTKRKVFGANASDKIRNLYIEYEKHLKAYNAVDFDDLIMKPLDLFEKKPEVLQALRKRYTHILVDEFQDTSLSQYRMVELLAQESRNLCVVGDDDQSIYSWRGANYENLVMFERDFPERLEVKLERNYRSTGTILEAANSLIVNNQMRKEKKLWTDSGKGSSIRLIHPANDDDEAAVIADEILMTHKKEDRPFSDFGVLVRTNSLIDTLETKFTERGIPSQVTGGQSFFDRKEIRDIVSYLKVIANQDDDINLLRVINTPRRGIGRTTLEKMRKVADEHKCSLFSALTLMSVATDGQIKEGMQKTLKRFADMIENYHHQLFETRTQRNMVLRTLIGEIGYKAYLEAEHPDNENVVAFKMKGISMLCDMLGRWERNPENSKASIFDYLNRISLAGKENADEENAGKIALMTIHASKGLEFDTVYLAGVEDQYIPHARAIEDNPANIDEERRLFYVAITRARRSLIISSCEKRKRGHDEVASLPSRFLEEIPKALFDEEDPAKQLSSEQVVDKLRLLRERLAARNSG</sequence>
<dbReference type="Gene3D" id="1.10.486.10">
    <property type="entry name" value="PCRA, domain 4"/>
    <property type="match status" value="1"/>
</dbReference>